<dbReference type="Proteomes" id="UP000094793">
    <property type="component" value="Chromosome"/>
</dbReference>
<dbReference type="Gene3D" id="1.20.910.10">
    <property type="entry name" value="Heme oxygenase-like"/>
    <property type="match status" value="1"/>
</dbReference>
<organism evidence="1 2">
    <name type="scientific">Brevibacterium aurantiacum</name>
    <dbReference type="NCBI Taxonomy" id="273384"/>
    <lineage>
        <taxon>Bacteria</taxon>
        <taxon>Bacillati</taxon>
        <taxon>Actinomycetota</taxon>
        <taxon>Actinomycetes</taxon>
        <taxon>Micrococcales</taxon>
        <taxon>Brevibacteriaceae</taxon>
        <taxon>Brevibacterium</taxon>
    </lineage>
</organism>
<dbReference type="EMBL" id="CP017150">
    <property type="protein sequence ID" value="AOP52222.1"/>
    <property type="molecule type" value="Genomic_DNA"/>
</dbReference>
<evidence type="ECO:0000313" key="2">
    <source>
        <dbReference type="Proteomes" id="UP000094793"/>
    </source>
</evidence>
<accession>A0A1D7VZT0</accession>
<evidence type="ECO:0000313" key="1">
    <source>
        <dbReference type="EMBL" id="AOP52222.1"/>
    </source>
</evidence>
<dbReference type="AlphaFoldDB" id="A0A1D7VZT0"/>
<proteinExistence type="predicted"/>
<dbReference type="SUPFAM" id="SSF48613">
    <property type="entry name" value="Heme oxygenase-like"/>
    <property type="match status" value="1"/>
</dbReference>
<reference evidence="2" key="1">
    <citation type="submission" date="2016-09" db="EMBL/GenBank/DDBJ databases">
        <title>Complete Genome Sequence of Brevibacterium linens SMQ-1335.</title>
        <authorList>
            <person name="de Melo A.G."/>
            <person name="Labrie S.J."/>
            <person name="Dumaresq J."/>
            <person name="Roberts R.J."/>
            <person name="Tremblay D.M."/>
            <person name="Moineau S."/>
        </authorList>
    </citation>
    <scope>NUCLEOTIDE SEQUENCE [LARGE SCALE GENOMIC DNA]</scope>
    <source>
        <strain evidence="2">SMQ-1335</strain>
    </source>
</reference>
<dbReference type="PATRIC" id="fig|1703.10.peg.523"/>
<dbReference type="InterPro" id="IPR016084">
    <property type="entry name" value="Haem_Oase-like_multi-hlx"/>
</dbReference>
<dbReference type="OrthoDB" id="252872at2"/>
<dbReference type="KEGG" id="blin:BLSMQ_0508"/>
<sequence length="350" mass="39011">MKTHLINDTAPSARGPASAALLRVLTTPTERTVPELSVLADTVERALGTTEDILTDDDLQLTLYLLYLLHYGPAEFVHGDWEWSPELLRVRKQIEVQLEDVLRLRCPLPTVLPVNGEEVSETLFSMTADAARPTLATWAARHASVEQLREFLINRSIYTLREADPHTWAIPRLRGRAKAALVEIQTDEYGGGNPERVHAEIFARTLRNFDLDDRPDAYLDVVPAVILNSVNTMNLFGLNRRLRGATIGHLAAFEMTSSIPNKYYSRAFTRHGYGEEITLYFDEHVEADAVHEQIAGRDLAGGAADDDPRLIADIIFGASASLVVDGLSGDHMHEKWTTGQTSLRHVQEGR</sequence>
<dbReference type="SMART" id="SM01236">
    <property type="entry name" value="Haem_oxygenase_2"/>
    <property type="match status" value="1"/>
</dbReference>
<dbReference type="Pfam" id="PF14518">
    <property type="entry name" value="Haem_oxygenas_2"/>
    <property type="match status" value="1"/>
</dbReference>
<dbReference type="RefSeq" id="WP_069599394.1">
    <property type="nucleotide sequence ID" value="NZ_CP025332.1"/>
</dbReference>
<protein>
    <submittedName>
        <fullName evidence="1">Uncharacterized protein</fullName>
    </submittedName>
</protein>
<name>A0A1D7VZT0_BREAU</name>
<gene>
    <name evidence="1" type="ORF">BLSMQ_0508</name>
</gene>